<accession>A0ABW7YF86</accession>
<proteinExistence type="predicted"/>
<keyword evidence="3" id="KW-1185">Reference proteome</keyword>
<sequence>MTAPREEGQDESLDDIRRDEENAARPAELFHANVNEFVTERLIYFIPRPAPGSGRAWCSQWFRHAQALSRLDSIWRAWENLRFDPALGMSNWWLHHADPHLRALMDPVTGPFGGCVDGHRSQEPLPVDTPPEGLFTDQRGQLGANDPFALG</sequence>
<evidence type="ECO:0000256" key="1">
    <source>
        <dbReference type="SAM" id="MobiDB-lite"/>
    </source>
</evidence>
<organism evidence="2 3">
    <name type="scientific">Streptomyces cellulosae</name>
    <dbReference type="NCBI Taxonomy" id="1968"/>
    <lineage>
        <taxon>Bacteria</taxon>
        <taxon>Bacillati</taxon>
        <taxon>Actinomycetota</taxon>
        <taxon>Actinomycetes</taxon>
        <taxon>Kitasatosporales</taxon>
        <taxon>Streptomycetaceae</taxon>
        <taxon>Streptomyces</taxon>
    </lineage>
</organism>
<dbReference type="EMBL" id="JBITDC010000021">
    <property type="protein sequence ID" value="MFI5680533.1"/>
    <property type="molecule type" value="Genomic_DNA"/>
</dbReference>
<gene>
    <name evidence="2" type="ORF">ACIA8P_39015</name>
</gene>
<feature type="region of interest" description="Disordered" evidence="1">
    <location>
        <begin position="117"/>
        <end position="151"/>
    </location>
</feature>
<evidence type="ECO:0000313" key="2">
    <source>
        <dbReference type="EMBL" id="MFI5680533.1"/>
    </source>
</evidence>
<dbReference type="InterPro" id="IPR032584">
    <property type="entry name" value="DUF4913"/>
</dbReference>
<protein>
    <submittedName>
        <fullName evidence="2">DUF4913 domain-containing protein</fullName>
    </submittedName>
</protein>
<reference evidence="2 3" key="1">
    <citation type="submission" date="2024-10" db="EMBL/GenBank/DDBJ databases">
        <title>The Natural Products Discovery Center: Release of the First 8490 Sequenced Strains for Exploring Actinobacteria Biosynthetic Diversity.</title>
        <authorList>
            <person name="Kalkreuter E."/>
            <person name="Kautsar S.A."/>
            <person name="Yang D."/>
            <person name="Bader C.D."/>
            <person name="Teijaro C.N."/>
            <person name="Fluegel L."/>
            <person name="Davis C.M."/>
            <person name="Simpson J.R."/>
            <person name="Lauterbach L."/>
            <person name="Steele A.D."/>
            <person name="Gui C."/>
            <person name="Meng S."/>
            <person name="Li G."/>
            <person name="Viehrig K."/>
            <person name="Ye F."/>
            <person name="Su P."/>
            <person name="Kiefer A.F."/>
            <person name="Nichols A."/>
            <person name="Cepeda A.J."/>
            <person name="Yan W."/>
            <person name="Fan B."/>
            <person name="Jiang Y."/>
            <person name="Adhikari A."/>
            <person name="Zheng C.-J."/>
            <person name="Schuster L."/>
            <person name="Cowan T.M."/>
            <person name="Smanski M.J."/>
            <person name="Chevrette M.G."/>
            <person name="De Carvalho L.P.S."/>
            <person name="Shen B."/>
        </authorList>
    </citation>
    <scope>NUCLEOTIDE SEQUENCE [LARGE SCALE GENOMIC DNA]</scope>
    <source>
        <strain evidence="2 3">NPDC051599</strain>
    </source>
</reference>
<dbReference type="RefSeq" id="WP_398660962.1">
    <property type="nucleotide sequence ID" value="NZ_JBITDC010000021.1"/>
</dbReference>
<dbReference type="Proteomes" id="UP001612415">
    <property type="component" value="Unassembled WGS sequence"/>
</dbReference>
<name>A0ABW7YF86_STRCE</name>
<evidence type="ECO:0000313" key="3">
    <source>
        <dbReference type="Proteomes" id="UP001612415"/>
    </source>
</evidence>
<dbReference type="Pfam" id="PF16259">
    <property type="entry name" value="DUF4913"/>
    <property type="match status" value="1"/>
</dbReference>
<comment type="caution">
    <text evidence="2">The sequence shown here is derived from an EMBL/GenBank/DDBJ whole genome shotgun (WGS) entry which is preliminary data.</text>
</comment>